<reference evidence="2" key="1">
    <citation type="submission" date="2020-05" db="EMBL/GenBank/DDBJ databases">
        <authorList>
            <person name="Chiriac C."/>
            <person name="Salcher M."/>
            <person name="Ghai R."/>
            <person name="Kavagutti S V."/>
        </authorList>
    </citation>
    <scope>NUCLEOTIDE SEQUENCE</scope>
</reference>
<dbReference type="EMBL" id="CAEZXT010000018">
    <property type="protein sequence ID" value="CAB4694158.1"/>
    <property type="molecule type" value="Genomic_DNA"/>
</dbReference>
<evidence type="ECO:0000313" key="2">
    <source>
        <dbReference type="EMBL" id="CAB4694158.1"/>
    </source>
</evidence>
<accession>A0A6J6PCF5</accession>
<feature type="region of interest" description="Disordered" evidence="1">
    <location>
        <begin position="161"/>
        <end position="189"/>
    </location>
</feature>
<protein>
    <submittedName>
        <fullName evidence="2">Unannotated protein</fullName>
    </submittedName>
</protein>
<name>A0A6J6PCF5_9ZZZZ</name>
<sequence>MLEEIPDAPPAAAAMESTNKILFALGTFPSRSTKPASWPMAVIVPIVSKKSASKSVKTSKMADTAVILLNEPKRLKCPSKPKSGVAITSLGNAGTLSPQPFGFTLSGAMKFGPTLNADSIAIAATVAKPIPISSAPLIFLTIKPIMRNRPKAKTIIGQPTRVPLSPRVTGTGPEPVRRTNPASTSPIKAMKRPIPTDIAILS</sequence>
<proteinExistence type="predicted"/>
<gene>
    <name evidence="2" type="ORF">UFOPK2589_00455</name>
</gene>
<dbReference type="AlphaFoldDB" id="A0A6J6PCF5"/>
<evidence type="ECO:0000256" key="1">
    <source>
        <dbReference type="SAM" id="MobiDB-lite"/>
    </source>
</evidence>
<organism evidence="2">
    <name type="scientific">freshwater metagenome</name>
    <dbReference type="NCBI Taxonomy" id="449393"/>
    <lineage>
        <taxon>unclassified sequences</taxon>
        <taxon>metagenomes</taxon>
        <taxon>ecological metagenomes</taxon>
    </lineage>
</organism>